<evidence type="ECO:0000256" key="2">
    <source>
        <dbReference type="ARBA" id="ARBA00022475"/>
    </source>
</evidence>
<evidence type="ECO:0000256" key="6">
    <source>
        <dbReference type="SAM" id="Phobius"/>
    </source>
</evidence>
<dbReference type="AlphaFoldDB" id="A0A240E4C2"/>
<comment type="subcellular location">
    <subcellularLocation>
        <location evidence="1">Cell membrane</location>
        <topology evidence="1">Multi-pass membrane protein</topology>
    </subcellularLocation>
</comment>
<dbReference type="InterPro" id="IPR005538">
    <property type="entry name" value="LrgA/CidA"/>
</dbReference>
<dbReference type="GO" id="GO:0005886">
    <property type="term" value="C:plasma membrane"/>
    <property type="evidence" value="ECO:0007669"/>
    <property type="project" value="UniProtKB-SubCell"/>
</dbReference>
<keyword evidence="7" id="KW-0378">Hydrolase</keyword>
<dbReference type="Pfam" id="PF03788">
    <property type="entry name" value="LrgA"/>
    <property type="match status" value="1"/>
</dbReference>
<feature type="transmembrane region" description="Helical" evidence="6">
    <location>
        <begin position="21"/>
        <end position="42"/>
    </location>
</feature>
<accession>A0A240E4C2</accession>
<dbReference type="GO" id="GO:0016787">
    <property type="term" value="F:hydrolase activity"/>
    <property type="evidence" value="ECO:0007669"/>
    <property type="project" value="UniProtKB-KW"/>
</dbReference>
<keyword evidence="3 6" id="KW-0812">Transmembrane</keyword>
<sequence>MIWGLVQILLFQSIGELASKFIFPTLPGPVIGLVLLIAWLVIRKGVNADLAMIADGFSQYFGLLFVPAAVGVVLFLPELKANALAIICALLVSIVLTIATSALVVRYLSPKSQSKPQAEELP</sequence>
<feature type="transmembrane region" description="Helical" evidence="6">
    <location>
        <begin position="57"/>
        <end position="76"/>
    </location>
</feature>
<evidence type="ECO:0000256" key="5">
    <source>
        <dbReference type="ARBA" id="ARBA00023136"/>
    </source>
</evidence>
<evidence type="ECO:0000313" key="8">
    <source>
        <dbReference type="Proteomes" id="UP000218069"/>
    </source>
</evidence>
<reference evidence="8" key="1">
    <citation type="submission" date="2017-08" db="EMBL/GenBank/DDBJ databases">
        <authorList>
            <person name="Varghese N."/>
            <person name="Submissions S."/>
        </authorList>
    </citation>
    <scope>NUCLEOTIDE SEQUENCE [LARGE SCALE GENOMIC DNA]</scope>
    <source>
        <strain evidence="8">AP-Melu-1000-B4</strain>
    </source>
</reference>
<dbReference type="PANTHER" id="PTHR33931:SF2">
    <property type="entry name" value="HOLIN-LIKE PROTEIN CIDA"/>
    <property type="match status" value="1"/>
</dbReference>
<keyword evidence="4 6" id="KW-1133">Transmembrane helix</keyword>
<keyword evidence="5 6" id="KW-0472">Membrane</keyword>
<feature type="transmembrane region" description="Helical" evidence="6">
    <location>
        <begin position="83"/>
        <end position="105"/>
    </location>
</feature>
<protein>
    <submittedName>
        <fullName evidence="7">Effector of murein hydrolase LrgA, UPF0299 family</fullName>
    </submittedName>
</protein>
<dbReference type="EMBL" id="OANS01000004">
    <property type="protein sequence ID" value="SNX29366.1"/>
    <property type="molecule type" value="Genomic_DNA"/>
</dbReference>
<evidence type="ECO:0000313" key="7">
    <source>
        <dbReference type="EMBL" id="SNX29366.1"/>
    </source>
</evidence>
<evidence type="ECO:0000256" key="1">
    <source>
        <dbReference type="ARBA" id="ARBA00004651"/>
    </source>
</evidence>
<evidence type="ECO:0000256" key="4">
    <source>
        <dbReference type="ARBA" id="ARBA00022989"/>
    </source>
</evidence>
<dbReference type="PANTHER" id="PTHR33931">
    <property type="entry name" value="HOLIN-LIKE PROTEIN CIDA-RELATED"/>
    <property type="match status" value="1"/>
</dbReference>
<dbReference type="RefSeq" id="WP_096674344.1">
    <property type="nucleotide sequence ID" value="NZ_OANS01000004.1"/>
</dbReference>
<keyword evidence="8" id="KW-1185">Reference proteome</keyword>
<name>A0A240E4C2_9BURK</name>
<keyword evidence="2" id="KW-1003">Cell membrane</keyword>
<evidence type="ECO:0000256" key="3">
    <source>
        <dbReference type="ARBA" id="ARBA00022692"/>
    </source>
</evidence>
<proteinExistence type="predicted"/>
<gene>
    <name evidence="7" type="ORF">SAMN06295945_1738</name>
</gene>
<organism evidence="7 8">
    <name type="scientific">Polynucleobacter meluiroseus</name>
    <dbReference type="NCBI Taxonomy" id="1938814"/>
    <lineage>
        <taxon>Bacteria</taxon>
        <taxon>Pseudomonadati</taxon>
        <taxon>Pseudomonadota</taxon>
        <taxon>Betaproteobacteria</taxon>
        <taxon>Burkholderiales</taxon>
        <taxon>Burkholderiaceae</taxon>
        <taxon>Polynucleobacter</taxon>
    </lineage>
</organism>
<dbReference type="Proteomes" id="UP000218069">
    <property type="component" value="Unassembled WGS sequence"/>
</dbReference>
<dbReference type="OrthoDB" id="385012at2"/>